<evidence type="ECO:0000259" key="1">
    <source>
        <dbReference type="Pfam" id="PF00144"/>
    </source>
</evidence>
<dbReference type="SUPFAM" id="SSF56601">
    <property type="entry name" value="beta-lactamase/transpeptidase-like"/>
    <property type="match status" value="1"/>
</dbReference>
<proteinExistence type="predicted"/>
<organism evidence="2 3">
    <name type="scientific">Myxococcus xanthus</name>
    <dbReference type="NCBI Taxonomy" id="34"/>
    <lineage>
        <taxon>Bacteria</taxon>
        <taxon>Pseudomonadati</taxon>
        <taxon>Myxococcota</taxon>
        <taxon>Myxococcia</taxon>
        <taxon>Myxococcales</taxon>
        <taxon>Cystobacterineae</taxon>
        <taxon>Myxococcaceae</taxon>
        <taxon>Myxococcus</taxon>
    </lineage>
</organism>
<dbReference type="InterPro" id="IPR001466">
    <property type="entry name" value="Beta-lactam-related"/>
</dbReference>
<dbReference type="Pfam" id="PF00144">
    <property type="entry name" value="Beta-lactamase"/>
    <property type="match status" value="1"/>
</dbReference>
<dbReference type="EMBL" id="CP017174">
    <property type="protein sequence ID" value="QDE67013.1"/>
    <property type="molecule type" value="Genomic_DNA"/>
</dbReference>
<reference evidence="2 3" key="1">
    <citation type="journal article" date="2019" name="Science">
        <title>Social genes are selection hotspots in kin groups of a soil microbe.</title>
        <authorList>
            <person name="Wielgoss S."/>
            <person name="Wolfensberger R."/>
            <person name="Sun L."/>
            <person name="Fiegna F."/>
            <person name="Velicer G.J."/>
        </authorList>
    </citation>
    <scope>NUCLEOTIDE SEQUENCE [LARGE SCALE GENOMIC DNA]</scope>
    <source>
        <strain evidence="2 3">MC3.5.9c15</strain>
    </source>
</reference>
<evidence type="ECO:0000313" key="2">
    <source>
        <dbReference type="EMBL" id="QDE67013.1"/>
    </source>
</evidence>
<gene>
    <name evidence="2" type="ORF">BHS09_08310</name>
</gene>
<dbReference type="Proteomes" id="UP000320179">
    <property type="component" value="Chromosome"/>
</dbReference>
<dbReference type="AlphaFoldDB" id="A0AAE6KR85"/>
<feature type="domain" description="Beta-lactamase-related" evidence="1">
    <location>
        <begin position="8"/>
        <end position="101"/>
    </location>
</feature>
<evidence type="ECO:0000313" key="3">
    <source>
        <dbReference type="Proteomes" id="UP000320179"/>
    </source>
</evidence>
<dbReference type="InterPro" id="IPR012338">
    <property type="entry name" value="Beta-lactam/transpept-like"/>
</dbReference>
<accession>A0AAE6KR85</accession>
<protein>
    <recommendedName>
        <fullName evidence="1">Beta-lactamase-related domain-containing protein</fullName>
    </recommendedName>
</protein>
<sequence length="179" mass="19448">MPHIDHYGSTSLFTTITDLLKWEQNLLDARVGGLELIAAMQTSGRLNDGTGTVTGYGSGLHLSEYRGLRTVSHDGMEAGYRTEALLFPDQRLEVTGGAQRQVGMPTAFVHIGEGAFRPGESMHVWRFSAPEGAPRALSIRATWPATRDFIRVSEPLPSGATAATNSTCRTPCASRTTRW</sequence>
<dbReference type="Gene3D" id="3.40.710.10">
    <property type="entry name" value="DD-peptidase/beta-lactamase superfamily"/>
    <property type="match status" value="1"/>
</dbReference>
<name>A0AAE6KR85_MYXXA</name>